<sequence>MLIEERTLADADLTGLLDAAFAELVRRYGAEGRSVVKAGARYLVAYVGACAAGCGAIQPAGADMGELKRMYVAPEFRGRGIARMLLAALEDLARDMGYQTVRLATGVKQPEAIALYEDSGYVRGERYGMYTNQPLTRCYEKTLSPDPARALPADRREVDRPRP</sequence>
<organism evidence="4 5">
    <name type="scientific">Nonomuraea guangzhouensis</name>
    <dbReference type="NCBI Taxonomy" id="1291555"/>
    <lineage>
        <taxon>Bacteria</taxon>
        <taxon>Bacillati</taxon>
        <taxon>Actinomycetota</taxon>
        <taxon>Actinomycetes</taxon>
        <taxon>Streptosporangiales</taxon>
        <taxon>Streptosporangiaceae</taxon>
        <taxon>Nonomuraea</taxon>
    </lineage>
</organism>
<protein>
    <submittedName>
        <fullName evidence="4">GNAT family N-acetyltransferase</fullName>
    </submittedName>
</protein>
<comment type="caution">
    <text evidence="4">The sequence shown here is derived from an EMBL/GenBank/DDBJ whole genome shotgun (WGS) entry which is preliminary data.</text>
</comment>
<dbReference type="Pfam" id="PF00583">
    <property type="entry name" value="Acetyltransf_1"/>
    <property type="match status" value="1"/>
</dbReference>
<feature type="domain" description="N-acetyltransferase" evidence="3">
    <location>
        <begin position="3"/>
        <end position="144"/>
    </location>
</feature>
<dbReference type="PROSITE" id="PS51186">
    <property type="entry name" value="GNAT"/>
    <property type="match status" value="1"/>
</dbReference>
<evidence type="ECO:0000259" key="3">
    <source>
        <dbReference type="PROSITE" id="PS51186"/>
    </source>
</evidence>
<feature type="compositionally biased region" description="Basic and acidic residues" evidence="2">
    <location>
        <begin position="152"/>
        <end position="163"/>
    </location>
</feature>
<dbReference type="InterPro" id="IPR050769">
    <property type="entry name" value="NAT_camello-type"/>
</dbReference>
<evidence type="ECO:0000256" key="2">
    <source>
        <dbReference type="SAM" id="MobiDB-lite"/>
    </source>
</evidence>
<dbReference type="CDD" id="cd04301">
    <property type="entry name" value="NAT_SF"/>
    <property type="match status" value="1"/>
</dbReference>
<evidence type="ECO:0000313" key="5">
    <source>
        <dbReference type="Proteomes" id="UP001597097"/>
    </source>
</evidence>
<evidence type="ECO:0000313" key="4">
    <source>
        <dbReference type="EMBL" id="MFD1547846.1"/>
    </source>
</evidence>
<gene>
    <name evidence="4" type="ORF">ACFSJ0_63215</name>
</gene>
<dbReference type="Proteomes" id="UP001597097">
    <property type="component" value="Unassembled WGS sequence"/>
</dbReference>
<keyword evidence="5" id="KW-1185">Reference proteome</keyword>
<dbReference type="RefSeq" id="WP_219536321.1">
    <property type="nucleotide sequence ID" value="NZ_JAHKRM010000029.1"/>
</dbReference>
<accession>A0ABW4H008</accession>
<keyword evidence="1" id="KW-0808">Transferase</keyword>
<dbReference type="PANTHER" id="PTHR13947:SF37">
    <property type="entry name" value="LD18367P"/>
    <property type="match status" value="1"/>
</dbReference>
<feature type="region of interest" description="Disordered" evidence="2">
    <location>
        <begin position="142"/>
        <end position="163"/>
    </location>
</feature>
<proteinExistence type="predicted"/>
<dbReference type="EMBL" id="JBHUCM010000084">
    <property type="protein sequence ID" value="MFD1547846.1"/>
    <property type="molecule type" value="Genomic_DNA"/>
</dbReference>
<dbReference type="PANTHER" id="PTHR13947">
    <property type="entry name" value="GNAT FAMILY N-ACETYLTRANSFERASE"/>
    <property type="match status" value="1"/>
</dbReference>
<name>A0ABW4H008_9ACTN</name>
<reference evidence="5" key="1">
    <citation type="journal article" date="2019" name="Int. J. Syst. Evol. Microbiol.">
        <title>The Global Catalogue of Microorganisms (GCM) 10K type strain sequencing project: providing services to taxonomists for standard genome sequencing and annotation.</title>
        <authorList>
            <consortium name="The Broad Institute Genomics Platform"/>
            <consortium name="The Broad Institute Genome Sequencing Center for Infectious Disease"/>
            <person name="Wu L."/>
            <person name="Ma J."/>
        </authorList>
    </citation>
    <scope>NUCLEOTIDE SEQUENCE [LARGE SCALE GENOMIC DNA]</scope>
    <source>
        <strain evidence="5">CGMCC 1.15399</strain>
    </source>
</reference>
<evidence type="ECO:0000256" key="1">
    <source>
        <dbReference type="ARBA" id="ARBA00022679"/>
    </source>
</evidence>
<dbReference type="InterPro" id="IPR000182">
    <property type="entry name" value="GNAT_dom"/>
</dbReference>